<evidence type="ECO:0000313" key="12">
    <source>
        <dbReference type="EMBL" id="CAH3026862.1"/>
    </source>
</evidence>
<comment type="pathway">
    <text evidence="3">Carbohydrate metabolism; galactose metabolism.</text>
</comment>
<proteinExistence type="inferred from homology"/>
<dbReference type="EC" id="5.1.3.3" evidence="6"/>
<comment type="caution">
    <text evidence="12">The sequence shown here is derived from an EMBL/GenBank/DDBJ whole genome shotgun (WGS) entry which is preliminary data.</text>
</comment>
<reference evidence="12 13" key="1">
    <citation type="submission" date="2022-05" db="EMBL/GenBank/DDBJ databases">
        <authorList>
            <consortium name="Genoscope - CEA"/>
            <person name="William W."/>
        </authorList>
    </citation>
    <scope>NUCLEOTIDE SEQUENCE [LARGE SCALE GENOMIC DNA]</scope>
</reference>
<evidence type="ECO:0000256" key="3">
    <source>
        <dbReference type="ARBA" id="ARBA00004947"/>
    </source>
</evidence>
<dbReference type="CDD" id="cd09019">
    <property type="entry name" value="galactose_mutarotase_like"/>
    <property type="match status" value="1"/>
</dbReference>
<evidence type="ECO:0000256" key="1">
    <source>
        <dbReference type="ARBA" id="ARBA00001614"/>
    </source>
</evidence>
<evidence type="ECO:0000313" key="13">
    <source>
        <dbReference type="Proteomes" id="UP001159427"/>
    </source>
</evidence>
<dbReference type="PIRSF" id="PIRSF005096">
    <property type="entry name" value="GALM"/>
    <property type="match status" value="1"/>
</dbReference>
<comment type="function">
    <text evidence="11">Mutarotase that catalyzes the interconversion of beta-D-galactose and alpha-D-galactose during galactose metabolism. Beta-D-galactose is metabolized in the liver into glucose 1-phosphate, the primary metabolic fuel, by the action of four enzymes that constitute the Leloir pathway: GALM, GALK1 (galactokinase), GALT (galactose-1-phosphate uridylyltransferase) and GALE (UDP-galactose-4'-epimerase). Involved in the maintenance of the equilibrium between the beta- and alpha-anomers of galactose, therefore ensuring a sufficient supply of the alpha-anomer for GALK1. Also active on D-glucose although shows a preference for galactose over glucose.</text>
</comment>
<keyword evidence="8" id="KW-0413">Isomerase</keyword>
<keyword evidence="13" id="KW-1185">Reference proteome</keyword>
<sequence>SLVRKLHNSPSRNMVVCQEVFGKTETGEDVIKYTIQNNKGLELVAISWGATLVSLKCPDRNGKIDDVVLGYDKLEDYLENPPSFGSTVGRFANRIAYGKFTLDGKEYQLAINNPPNHLHGGLKGFSKQNWQSKVKDQNEVEFKYVSCDGDQAYPGELTAEVVYCLTDDNEVKLHYKASTKSPSILNLTNHAYFNLAGQVELDVLDHVAQIKAPSYLPTNDVQIPTGEICSVSSPNSAFDFLTPKPIGQDIDKIGGYDHNFCLPKSKEYCAEVYHPTSGRVVTMFTDQPGVQFYTGNGLDGSPGKGGVCYPKYGAFCLEAQNYPDAINQSNFPSPILRPGEVYQQVTVYRFGVKP</sequence>
<dbReference type="Pfam" id="PF01263">
    <property type="entry name" value="Aldose_epim"/>
    <property type="match status" value="1"/>
</dbReference>
<evidence type="ECO:0000256" key="2">
    <source>
        <dbReference type="ARBA" id="ARBA00001712"/>
    </source>
</evidence>
<evidence type="ECO:0000256" key="10">
    <source>
        <dbReference type="ARBA" id="ARBA00032729"/>
    </source>
</evidence>
<accession>A0ABN8MFZ7</accession>
<evidence type="ECO:0000256" key="8">
    <source>
        <dbReference type="ARBA" id="ARBA00023235"/>
    </source>
</evidence>
<evidence type="ECO:0000256" key="11">
    <source>
        <dbReference type="ARBA" id="ARBA00045743"/>
    </source>
</evidence>
<organism evidence="12 13">
    <name type="scientific">Porites evermanni</name>
    <dbReference type="NCBI Taxonomy" id="104178"/>
    <lineage>
        <taxon>Eukaryota</taxon>
        <taxon>Metazoa</taxon>
        <taxon>Cnidaria</taxon>
        <taxon>Anthozoa</taxon>
        <taxon>Hexacorallia</taxon>
        <taxon>Scleractinia</taxon>
        <taxon>Fungiina</taxon>
        <taxon>Poritidae</taxon>
        <taxon>Porites</taxon>
    </lineage>
</organism>
<dbReference type="PROSITE" id="PS00545">
    <property type="entry name" value="ALDOSE_1_EPIMERASE"/>
    <property type="match status" value="1"/>
</dbReference>
<dbReference type="InterPro" id="IPR018052">
    <property type="entry name" value="Ald1_epimerase_CS"/>
</dbReference>
<comment type="catalytic activity">
    <reaction evidence="1">
        <text>alpha-D-glucose = beta-D-glucose</text>
        <dbReference type="Rhea" id="RHEA:10264"/>
        <dbReference type="ChEBI" id="CHEBI:15903"/>
        <dbReference type="ChEBI" id="CHEBI:17925"/>
        <dbReference type="EC" id="5.1.3.3"/>
    </reaction>
</comment>
<protein>
    <recommendedName>
        <fullName evidence="7">Galactose mutarotase</fullName>
        <ecNumber evidence="6">5.1.3.3</ecNumber>
    </recommendedName>
    <alternativeName>
        <fullName evidence="10">Aldose 1-epimerase</fullName>
    </alternativeName>
</protein>
<comment type="pathway">
    <text evidence="4">Carbohydrate metabolism; hexose metabolism.</text>
</comment>
<keyword evidence="9" id="KW-0119">Carbohydrate metabolism</keyword>
<dbReference type="InterPro" id="IPR014718">
    <property type="entry name" value="GH-type_carb-bd"/>
</dbReference>
<dbReference type="EMBL" id="CALNXI010000424">
    <property type="protein sequence ID" value="CAH3026862.1"/>
    <property type="molecule type" value="Genomic_DNA"/>
</dbReference>
<name>A0ABN8MFZ7_9CNID</name>
<evidence type="ECO:0000256" key="6">
    <source>
        <dbReference type="ARBA" id="ARBA00013185"/>
    </source>
</evidence>
<dbReference type="InterPro" id="IPR047215">
    <property type="entry name" value="Galactose_mutarotase-like"/>
</dbReference>
<dbReference type="Gene3D" id="2.70.98.10">
    <property type="match status" value="1"/>
</dbReference>
<dbReference type="Proteomes" id="UP001159427">
    <property type="component" value="Unassembled WGS sequence"/>
</dbReference>
<evidence type="ECO:0000256" key="5">
    <source>
        <dbReference type="ARBA" id="ARBA00006206"/>
    </source>
</evidence>
<evidence type="ECO:0000256" key="4">
    <source>
        <dbReference type="ARBA" id="ARBA00005028"/>
    </source>
</evidence>
<dbReference type="PANTHER" id="PTHR10091">
    <property type="entry name" value="ALDOSE-1-EPIMERASE"/>
    <property type="match status" value="1"/>
</dbReference>
<dbReference type="InterPro" id="IPR008183">
    <property type="entry name" value="Aldose_1/G6P_1-epimerase"/>
</dbReference>
<dbReference type="SUPFAM" id="SSF74650">
    <property type="entry name" value="Galactose mutarotase-like"/>
    <property type="match status" value="1"/>
</dbReference>
<evidence type="ECO:0000256" key="9">
    <source>
        <dbReference type="ARBA" id="ARBA00023277"/>
    </source>
</evidence>
<dbReference type="NCBIfam" id="NF008277">
    <property type="entry name" value="PRK11055.1"/>
    <property type="match status" value="1"/>
</dbReference>
<comment type="similarity">
    <text evidence="5">Belongs to the aldose epimerase family.</text>
</comment>
<dbReference type="InterPro" id="IPR011013">
    <property type="entry name" value="Gal_mutarotase_sf_dom"/>
</dbReference>
<gene>
    <name evidence="12" type="ORF">PEVE_00030094</name>
</gene>
<dbReference type="PANTHER" id="PTHR10091:SF0">
    <property type="entry name" value="GALACTOSE MUTAROTASE"/>
    <property type="match status" value="1"/>
</dbReference>
<dbReference type="InterPro" id="IPR015443">
    <property type="entry name" value="Aldose_1-epimerase"/>
</dbReference>
<comment type="catalytic activity">
    <reaction evidence="2">
        <text>alpha-D-galactose = beta-D-galactose</text>
        <dbReference type="Rhea" id="RHEA:28675"/>
        <dbReference type="ChEBI" id="CHEBI:27667"/>
        <dbReference type="ChEBI" id="CHEBI:28061"/>
        <dbReference type="EC" id="5.1.3.3"/>
    </reaction>
    <physiologicalReaction direction="right-to-left" evidence="2">
        <dbReference type="Rhea" id="RHEA:28677"/>
    </physiologicalReaction>
</comment>
<feature type="non-terminal residue" evidence="12">
    <location>
        <position position="1"/>
    </location>
</feature>
<evidence type="ECO:0000256" key="7">
    <source>
        <dbReference type="ARBA" id="ARBA00021023"/>
    </source>
</evidence>